<evidence type="ECO:0000256" key="5">
    <source>
        <dbReference type="ARBA" id="ARBA00022898"/>
    </source>
</evidence>
<sequence length="2110" mass="235731">MNTVMDLLSQLKKSGIRVALDSKQDLVIRGNKSALTPELVTAIKASKKDLVNYLAASSATISIPTIPPLEHRDDLPLSFTQQRLWLLDQIEGPGAHYNMMQALKMTGQLDVALLKQTFSLLVERHHSLRTGFYAAESGEPTLYLKPADEFSLALYDLSNTEDQQTSLNHIEQEQAYEKFDLSRDFMLRGALVTLSDQQYILYVTLHHIASDGWSMTVLVKEFISLYTALSKGLDNALPELPIQYADYAAWQRQWLQGERLEQQLDYWQQQLAGLPLVHNLPLDRPRGSTQTFSGSVYDQQLSLAIKDKLSRACQQNEATLFMGLHATFSTLIARYSNETDIVIGTPIANREQAEVANIIGFFANTLVLRADLSERPSFNQLLQQSRDNLHQAYVHQQAPFEQVVERLNPERSANYSPLFQVMLVLQNNEQATFALEGMVLEPVVLETKAAKYDLTLYVTENQQGLSLRWEYNSDLFNAQTIERMGTHFELLLKQLTTQPEVSVFQADFLSDRERYQQLVEWNQTAAPYQRELLLHQMVEHHAAESPESVAVIFAEQSINYGQLNASANQLAQYLCQHRQVTAGDLVGICLPRGVDSLVSMLAILKLGAAYVPLAANYPANRLAYMLEDAQLKTVVTYTAIMAATPISPAQAVCLDENGVVDALGLCADQFQCTAVVDSESVAYVIYTSGSTGKPKGVRGSHRAMVNRIEWMNQYIPVVAQDVFCHKTSLAFVDHVAEIFQPFSQGKQLVVLSDDQVQDIPSLIQEINQHRISRITLVPSLLRVLLDSLTKPNALPSLRGVVSSGEALTMDVAKMFQQKLPDVSLYNIYGSTEVGADVLAYELRHADFDLSLLQHFIDQEVAFNTAPNATQPAAPEPRLGADVAGISQQFSGTDMPLVATSLDQYLAELKTNVLPGIVDVTADTFVGHMTSKLPNFMPEISKLIAQLNQNLVKIETSGSMSLIERQVISTLHKLFYNFDNRYYDQHSQDPRHVFGLVTSGGSLSNVTALLYARNNGLIKAGIEKDALDRHGLNWALEQKGYQRMVILGSRLLHYSMKKTVSLFGIGQANLLAIEQDDQQRMSIQHLEQTIKYCQENNIYIAAVIGIAGATETGTVDPLEDIAAVTRRHKLHFHVDAAWGGAFQFSNKYQYKLRGIEHADTITLCPHKQLYLPQGISLCLFKDTSSLHAITTHAHYQAQQGSFDMGQYTLEGSRPANALLLHASLHLISKPGYGRLVEQSMEKTAYFVKLIQASNCFEIVGATPDLNIINYRYVPCDLRALEQPYTLADLDRLNDAVEVIQQEQFRAGRTFVSKTTLFLDPHGVSGSRVFRVVLSNPLTEFSSLQAVLLDQMRIAEEFVESNGYQGINRFNQLASPDDRALDKWLIPVGKPLANAKVYVLDPELNLLPVGVTGELYVSGDCLAIDYLGQAELTAKAFINSPFEANQRLYKTGDQMRWRADGTLEFVGRDDHQVKIRGCRIELGEIEQTLLAHERVSQVHVIAKNNPDRIVAYLISSEVEQDGTQNLLIEQAKQLVATNLPDYMMPSIFIVLAALPLNPNGKIDRNALPEGEVGQTQNEMVAPSTPLETQLCQVWQETLGLEAIGIKDNFFELGGDSLTLIKLASTLSNLGFNVKAQDIHRQQTIEKLAKVIQQQAQVDLHQLSGSEIKNIPLLPSIHEMFEFSQGEGCEGDINHWNGNIILEFKTGQLNIGRVNETINLLMKYHSVLRARINTQPSDLKQLHIIAHQEYTLSTFDLSSFQSVKAAKLKEVVAKLQLSINLASNPFQVCLLNFGEGDHSYLAITIHHALIDGFSCGVLKNDFLSIYQQLEQGGKVTLPERDISYAAYAQALSNYVQSDQMQSELAVIQNIDWQQAKALPTDYPGTNLVSSNQGLEVELSVQDTHALRAALAKLNKVSVRSAMVTALVKSIVHFTQSQYVNLDIQRHGRRDEEVGQNLSRLVGYFSDVYTTPFHCASGDSVVDELTNISQQFFFASKELKSFPLLRYLSQDSAVKQLMDGIPRADIALNLLDDVESLEPEASGAIRLVSYDEVDHHNIWRDKKLTRKWKIYVLAHVVAGQVKVTFSYSDTLYKKETIDALADYFLNELTRLIKE</sequence>
<evidence type="ECO:0000256" key="4">
    <source>
        <dbReference type="ARBA" id="ARBA00022553"/>
    </source>
</evidence>
<dbReference type="InterPro" id="IPR023213">
    <property type="entry name" value="CAT-like_dom_sf"/>
</dbReference>
<gene>
    <name evidence="8" type="ORF">K6Y31_10365</name>
</gene>
<dbReference type="Proteomes" id="UP001201273">
    <property type="component" value="Unassembled WGS sequence"/>
</dbReference>
<dbReference type="Pfam" id="PF13193">
    <property type="entry name" value="AMP-binding_C"/>
    <property type="match status" value="1"/>
</dbReference>
<dbReference type="InterPro" id="IPR000873">
    <property type="entry name" value="AMP-dep_synth/lig_dom"/>
</dbReference>
<reference evidence="8 9" key="1">
    <citation type="journal article" date="2022" name="Environ. Microbiol. Rep.">
        <title>Eco-phylogenetic analyses reveal divergent evolution of vitamin B12 metabolism in the marine bacterial family 'Psychromonadaceae'.</title>
        <authorList>
            <person name="Jin X."/>
            <person name="Yang Y."/>
            <person name="Cao H."/>
            <person name="Gao B."/>
            <person name="Zhao Z."/>
        </authorList>
    </citation>
    <scope>NUCLEOTIDE SEQUENCE [LARGE SCALE GENOMIC DNA]</scope>
    <source>
        <strain evidence="8 9">MKS20</strain>
    </source>
</reference>
<dbReference type="InterPro" id="IPR001242">
    <property type="entry name" value="Condensation_dom"/>
</dbReference>
<dbReference type="EMBL" id="JAIMJA010000009">
    <property type="protein sequence ID" value="MCE2595217.1"/>
    <property type="molecule type" value="Genomic_DNA"/>
</dbReference>
<dbReference type="Gene3D" id="3.30.300.30">
    <property type="match status" value="1"/>
</dbReference>
<feature type="domain" description="Carrier" evidence="7">
    <location>
        <begin position="1579"/>
        <end position="1653"/>
    </location>
</feature>
<evidence type="ECO:0000259" key="7">
    <source>
        <dbReference type="PROSITE" id="PS50075"/>
    </source>
</evidence>
<organism evidence="8 9">
    <name type="scientific">Motilimonas cestriensis</name>
    <dbReference type="NCBI Taxonomy" id="2742685"/>
    <lineage>
        <taxon>Bacteria</taxon>
        <taxon>Pseudomonadati</taxon>
        <taxon>Pseudomonadota</taxon>
        <taxon>Gammaproteobacteria</taxon>
        <taxon>Alteromonadales</taxon>
        <taxon>Alteromonadales genera incertae sedis</taxon>
        <taxon>Motilimonas</taxon>
    </lineage>
</organism>
<dbReference type="InterPro" id="IPR036736">
    <property type="entry name" value="ACP-like_sf"/>
</dbReference>
<keyword evidence="6" id="KW-0456">Lyase</keyword>
<keyword evidence="8" id="KW-0808">Transferase</keyword>
<dbReference type="SUPFAM" id="SSF56801">
    <property type="entry name" value="Acetyl-CoA synthetase-like"/>
    <property type="match status" value="2"/>
</dbReference>
<evidence type="ECO:0000313" key="9">
    <source>
        <dbReference type="Proteomes" id="UP001201273"/>
    </source>
</evidence>
<keyword evidence="3" id="KW-0596">Phosphopantetheine</keyword>
<evidence type="ECO:0000256" key="2">
    <source>
        <dbReference type="ARBA" id="ARBA00001957"/>
    </source>
</evidence>
<dbReference type="InterPro" id="IPR015424">
    <property type="entry name" value="PyrdxlP-dep_Trfase"/>
</dbReference>
<dbReference type="Gene3D" id="3.30.559.30">
    <property type="entry name" value="Nonribosomal peptide synthetase, condensation domain"/>
    <property type="match status" value="2"/>
</dbReference>
<dbReference type="InterPro" id="IPR044894">
    <property type="entry name" value="TubC_N_sf"/>
</dbReference>
<dbReference type="InterPro" id="IPR025110">
    <property type="entry name" value="AMP-bd_C"/>
</dbReference>
<dbReference type="Gene3D" id="1.10.1200.10">
    <property type="entry name" value="ACP-like"/>
    <property type="match status" value="1"/>
</dbReference>
<keyword evidence="5" id="KW-0663">Pyridoxal phosphate</keyword>
<name>A0ABS8WA96_9GAMM</name>
<keyword evidence="4" id="KW-0597">Phosphoprotein</keyword>
<dbReference type="Pfam" id="PF18563">
    <property type="entry name" value="TubC_N"/>
    <property type="match status" value="1"/>
</dbReference>
<comment type="cofactor">
    <cofactor evidence="2">
        <name>pantetheine 4'-phosphate</name>
        <dbReference type="ChEBI" id="CHEBI:47942"/>
    </cofactor>
</comment>
<dbReference type="InterPro" id="IPR020845">
    <property type="entry name" value="AMP-binding_CS"/>
</dbReference>
<dbReference type="PROSITE" id="PS00455">
    <property type="entry name" value="AMP_BINDING"/>
    <property type="match status" value="1"/>
</dbReference>
<evidence type="ECO:0000313" key="8">
    <source>
        <dbReference type="EMBL" id="MCE2595217.1"/>
    </source>
</evidence>
<keyword evidence="9" id="KW-1185">Reference proteome</keyword>
<evidence type="ECO:0000256" key="1">
    <source>
        <dbReference type="ARBA" id="ARBA00001933"/>
    </source>
</evidence>
<dbReference type="InterPro" id="IPR006162">
    <property type="entry name" value="Ppantetheine_attach_site"/>
</dbReference>
<dbReference type="InterPro" id="IPR042099">
    <property type="entry name" value="ANL_N_sf"/>
</dbReference>
<dbReference type="InterPro" id="IPR002129">
    <property type="entry name" value="PyrdxlP-dep_de-COase"/>
</dbReference>
<dbReference type="PANTHER" id="PTHR45527">
    <property type="entry name" value="NONRIBOSOMAL PEPTIDE SYNTHETASE"/>
    <property type="match status" value="1"/>
</dbReference>
<dbReference type="InterPro" id="IPR045851">
    <property type="entry name" value="AMP-bd_C_sf"/>
</dbReference>
<evidence type="ECO:0000256" key="6">
    <source>
        <dbReference type="ARBA" id="ARBA00023239"/>
    </source>
</evidence>
<comment type="caution">
    <text evidence="8">The sequence shown here is derived from an EMBL/GenBank/DDBJ whole genome shotgun (WGS) entry which is preliminary data.</text>
</comment>
<comment type="cofactor">
    <cofactor evidence="1">
        <name>pyridoxal 5'-phosphate</name>
        <dbReference type="ChEBI" id="CHEBI:597326"/>
    </cofactor>
</comment>
<dbReference type="Gene3D" id="3.40.640.10">
    <property type="entry name" value="Type I PLP-dependent aspartate aminotransferase-like (Major domain)"/>
    <property type="match status" value="1"/>
</dbReference>
<dbReference type="Pfam" id="PF00550">
    <property type="entry name" value="PP-binding"/>
    <property type="match status" value="1"/>
</dbReference>
<dbReference type="Pfam" id="PF00501">
    <property type="entry name" value="AMP-binding"/>
    <property type="match status" value="1"/>
</dbReference>
<dbReference type="Gene3D" id="1.10.10.1830">
    <property type="entry name" value="Non-ribosomal peptide synthase, adenylation domain"/>
    <property type="match status" value="1"/>
</dbReference>
<dbReference type="GO" id="GO:0008483">
    <property type="term" value="F:transaminase activity"/>
    <property type="evidence" value="ECO:0007669"/>
    <property type="project" value="UniProtKB-KW"/>
</dbReference>
<dbReference type="Pfam" id="PF00668">
    <property type="entry name" value="Condensation"/>
    <property type="match status" value="2"/>
</dbReference>
<dbReference type="CDD" id="cd19531">
    <property type="entry name" value="LCL_NRPS-like"/>
    <property type="match status" value="1"/>
</dbReference>
<dbReference type="SUPFAM" id="SSF52777">
    <property type="entry name" value="CoA-dependent acyltransferases"/>
    <property type="match status" value="4"/>
</dbReference>
<dbReference type="Gene3D" id="3.40.50.12780">
    <property type="entry name" value="N-terminal domain of ligase-like"/>
    <property type="match status" value="1"/>
</dbReference>
<dbReference type="SUPFAM" id="SSF53383">
    <property type="entry name" value="PLP-dependent transferases"/>
    <property type="match status" value="1"/>
</dbReference>
<dbReference type="InterPro" id="IPR015421">
    <property type="entry name" value="PyrdxlP-dep_Trfase_major"/>
</dbReference>
<keyword evidence="8" id="KW-0032">Aminotransferase</keyword>
<dbReference type="Gene3D" id="3.90.1150.10">
    <property type="entry name" value="Aspartate Aminotransferase, domain 1"/>
    <property type="match status" value="1"/>
</dbReference>
<accession>A0ABS8WA96</accession>
<dbReference type="InterPro" id="IPR041464">
    <property type="entry name" value="TubC_N"/>
</dbReference>
<dbReference type="InterPro" id="IPR015422">
    <property type="entry name" value="PyrdxlP-dep_Trfase_small"/>
</dbReference>
<protein>
    <submittedName>
        <fullName evidence="8">Aminotransferase class V-fold PLP-dependent enzyme</fullName>
    </submittedName>
</protein>
<evidence type="ECO:0000256" key="3">
    <source>
        <dbReference type="ARBA" id="ARBA00022450"/>
    </source>
</evidence>
<dbReference type="PANTHER" id="PTHR45527:SF1">
    <property type="entry name" value="FATTY ACID SYNTHASE"/>
    <property type="match status" value="1"/>
</dbReference>
<dbReference type="Gene3D" id="2.30.38.10">
    <property type="entry name" value="Luciferase, Domain 3"/>
    <property type="match status" value="1"/>
</dbReference>
<proteinExistence type="predicted"/>
<dbReference type="InterPro" id="IPR009081">
    <property type="entry name" value="PP-bd_ACP"/>
</dbReference>
<dbReference type="Gene3D" id="3.30.559.10">
    <property type="entry name" value="Chloramphenicol acetyltransferase-like domain"/>
    <property type="match status" value="2"/>
</dbReference>
<dbReference type="RefSeq" id="WP_233052711.1">
    <property type="nucleotide sequence ID" value="NZ_JAIMJA010000009.1"/>
</dbReference>
<dbReference type="Pfam" id="PF00282">
    <property type="entry name" value="Pyridoxal_deC"/>
    <property type="match status" value="1"/>
</dbReference>
<dbReference type="PROSITE" id="PS50075">
    <property type="entry name" value="CARRIER"/>
    <property type="match status" value="1"/>
</dbReference>
<dbReference type="PROSITE" id="PS00012">
    <property type="entry name" value="PHOSPHOPANTETHEINE"/>
    <property type="match status" value="1"/>
</dbReference>
<dbReference type="SUPFAM" id="SSF47336">
    <property type="entry name" value="ACP-like"/>
    <property type="match status" value="1"/>
</dbReference>